<accession>A0ABN9PSJ8</accession>
<keyword evidence="4" id="KW-1185">Reference proteome</keyword>
<reference evidence="3" key="1">
    <citation type="submission" date="2023-10" db="EMBL/GenBank/DDBJ databases">
        <authorList>
            <person name="Chen Y."/>
            <person name="Shah S."/>
            <person name="Dougan E. K."/>
            <person name="Thang M."/>
            <person name="Chan C."/>
        </authorList>
    </citation>
    <scope>NUCLEOTIDE SEQUENCE [LARGE SCALE GENOMIC DNA]</scope>
</reference>
<proteinExistence type="predicted"/>
<keyword evidence="1" id="KW-0812">Transmembrane</keyword>
<comment type="caution">
    <text evidence="3">The sequence shown here is derived from an EMBL/GenBank/DDBJ whole genome shotgun (WGS) entry which is preliminary data.</text>
</comment>
<protein>
    <recommendedName>
        <fullName evidence="2">Reverse transcriptase domain-containing protein</fullName>
    </recommendedName>
</protein>
<sequence>MLANLMDIEEAMLHNSLVYESSAAVFFDFEAAFPSVSQEFLMEVISARGWPTWCTCLVRALYWNNRCNIVAGGAKFDGFTLTAGVRQGCPLSPLLFAVLSDVLFRRLARHVPDVLPRAYADDLAVVLSPGRRDAPILEHMFEEYALLSGLRLHHGKSVWVPLSLGDLDQVRIQLHAAAPTWSDFTIRRYATYLGFAVGPERAEHSWTKPLDKFVTRARIWRDIGCGLLLTLLAYRTYIFPVLGFVLQLDRPPADWDDYEQKACTILFPGPRGWAPPAALRSLHTLGFQSALIDARATAAAAKCRVYHWENVAHGGLQVRRRTRALEHVRGSSDYVMRQARWHHWYQHNFFTNLDQAHGLLQQKATSAGLTTAELMQGAAAEPPPRKQWQKRCRVLLEDPSPTGAVRHLSRCLTRLSIPLLPGRRLERATCALRGLARLVPPRVWASSFRALCNGLDTSHRMQRRLNCVFGCGAAEDSLRHYAFCPRVADFSRRRLGLLPPPPPDRLSSFIILTPPFRDDTASELARRALAAYAVYAAGNAARHGQTADAQETLVQYAREACASHAGLANIVVPLSSPLPVCLVVVVLPLLPLLPSAPGARASQGSQVVPLGPLPGSKWYLGRLEIQPGFNTVLLLVGEVVVLIACWFSVSLGTS</sequence>
<keyword evidence="1" id="KW-0472">Membrane</keyword>
<evidence type="ECO:0000256" key="1">
    <source>
        <dbReference type="SAM" id="Phobius"/>
    </source>
</evidence>
<dbReference type="Pfam" id="PF00078">
    <property type="entry name" value="RVT_1"/>
    <property type="match status" value="1"/>
</dbReference>
<dbReference type="InterPro" id="IPR043502">
    <property type="entry name" value="DNA/RNA_pol_sf"/>
</dbReference>
<dbReference type="PROSITE" id="PS50878">
    <property type="entry name" value="RT_POL"/>
    <property type="match status" value="1"/>
</dbReference>
<organism evidence="3 4">
    <name type="scientific">Prorocentrum cordatum</name>
    <dbReference type="NCBI Taxonomy" id="2364126"/>
    <lineage>
        <taxon>Eukaryota</taxon>
        <taxon>Sar</taxon>
        <taxon>Alveolata</taxon>
        <taxon>Dinophyceae</taxon>
        <taxon>Prorocentrales</taxon>
        <taxon>Prorocentraceae</taxon>
        <taxon>Prorocentrum</taxon>
    </lineage>
</organism>
<keyword evidence="1" id="KW-1133">Transmembrane helix</keyword>
<dbReference type="Proteomes" id="UP001189429">
    <property type="component" value="Unassembled WGS sequence"/>
</dbReference>
<dbReference type="SUPFAM" id="SSF56672">
    <property type="entry name" value="DNA/RNA polymerases"/>
    <property type="match status" value="1"/>
</dbReference>
<feature type="domain" description="Reverse transcriptase" evidence="2">
    <location>
        <begin position="1"/>
        <end position="197"/>
    </location>
</feature>
<evidence type="ECO:0000313" key="4">
    <source>
        <dbReference type="Proteomes" id="UP001189429"/>
    </source>
</evidence>
<dbReference type="EMBL" id="CAUYUJ010001148">
    <property type="protein sequence ID" value="CAK0794469.1"/>
    <property type="molecule type" value="Genomic_DNA"/>
</dbReference>
<dbReference type="InterPro" id="IPR000477">
    <property type="entry name" value="RT_dom"/>
</dbReference>
<evidence type="ECO:0000259" key="2">
    <source>
        <dbReference type="PROSITE" id="PS50878"/>
    </source>
</evidence>
<gene>
    <name evidence="3" type="ORF">PCOR1329_LOCUS4445</name>
</gene>
<dbReference type="PANTHER" id="PTHR19446">
    <property type="entry name" value="REVERSE TRANSCRIPTASES"/>
    <property type="match status" value="1"/>
</dbReference>
<name>A0ABN9PSJ8_9DINO</name>
<feature type="transmembrane region" description="Helical" evidence="1">
    <location>
        <begin position="629"/>
        <end position="649"/>
    </location>
</feature>
<evidence type="ECO:0000313" key="3">
    <source>
        <dbReference type="EMBL" id="CAK0794469.1"/>
    </source>
</evidence>